<organism evidence="2 3">
    <name type="scientific">Pontibacillus chungwhensis</name>
    <dbReference type="NCBI Taxonomy" id="265426"/>
    <lineage>
        <taxon>Bacteria</taxon>
        <taxon>Bacillati</taxon>
        <taxon>Bacillota</taxon>
        <taxon>Bacilli</taxon>
        <taxon>Bacillales</taxon>
        <taxon>Bacillaceae</taxon>
        <taxon>Pontibacillus</taxon>
    </lineage>
</organism>
<feature type="transmembrane region" description="Helical" evidence="1">
    <location>
        <begin position="98"/>
        <end position="119"/>
    </location>
</feature>
<keyword evidence="1" id="KW-0812">Transmembrane</keyword>
<sequence length="149" mass="17180">MELLFKKSLLGAAIVFIINHGLFHVTLLVTGGFPSGEANFEGGLFGMFFNLRSYLIFIILNALTYIGIRQLYTRWPMWMNVFLLFVVANVYLDRFTFMTMAVLFYWCRYAIGLLCLLYIDVIIEKTNTFVKCLIVSLPPIMSVVALFLY</sequence>
<feature type="transmembrane region" description="Helical" evidence="1">
    <location>
        <begin position="75"/>
        <end position="92"/>
    </location>
</feature>
<dbReference type="Proteomes" id="UP001236652">
    <property type="component" value="Chromosome"/>
</dbReference>
<proteinExistence type="predicted"/>
<protein>
    <submittedName>
        <fullName evidence="2">Uncharacterized protein</fullName>
    </submittedName>
</protein>
<keyword evidence="1" id="KW-1133">Transmembrane helix</keyword>
<keyword evidence="3" id="KW-1185">Reference proteome</keyword>
<dbReference type="RefSeq" id="WP_231418332.1">
    <property type="nucleotide sequence ID" value="NZ_CP126446.1"/>
</dbReference>
<evidence type="ECO:0000313" key="2">
    <source>
        <dbReference type="EMBL" id="WIF99083.1"/>
    </source>
</evidence>
<feature type="transmembrane region" description="Helical" evidence="1">
    <location>
        <begin position="9"/>
        <end position="31"/>
    </location>
</feature>
<dbReference type="EMBL" id="CP126446">
    <property type="protein sequence ID" value="WIF99083.1"/>
    <property type="molecule type" value="Genomic_DNA"/>
</dbReference>
<reference evidence="2 3" key="1">
    <citation type="submission" date="2023-05" db="EMBL/GenBank/DDBJ databases">
        <title>Comparative genomics reveals the evidence of polycyclic aromatic hydrocarbons degradation in moderately halophilic genus Pontibacillus.</title>
        <authorList>
            <person name="Yang H."/>
            <person name="Qian Z."/>
        </authorList>
    </citation>
    <scope>NUCLEOTIDE SEQUENCE [LARGE SCALE GENOMIC DNA]</scope>
    <source>
        <strain evidence="3">HN14</strain>
    </source>
</reference>
<keyword evidence="1" id="KW-0472">Membrane</keyword>
<feature type="transmembrane region" description="Helical" evidence="1">
    <location>
        <begin position="51"/>
        <end position="68"/>
    </location>
</feature>
<feature type="transmembrane region" description="Helical" evidence="1">
    <location>
        <begin position="128"/>
        <end position="148"/>
    </location>
</feature>
<evidence type="ECO:0000313" key="3">
    <source>
        <dbReference type="Proteomes" id="UP001236652"/>
    </source>
</evidence>
<evidence type="ECO:0000256" key="1">
    <source>
        <dbReference type="SAM" id="Phobius"/>
    </source>
</evidence>
<name>A0ABY8V0R3_9BACI</name>
<gene>
    <name evidence="2" type="ORF">QNI29_05355</name>
</gene>
<accession>A0ABY8V0R3</accession>